<feature type="domain" description="RNA polymerase sigma-70 region 2" evidence="6">
    <location>
        <begin position="38"/>
        <end position="103"/>
    </location>
</feature>
<keyword evidence="2" id="KW-0805">Transcription regulation</keyword>
<sequence length="190" mass="21704">MKRQGPNITNLQKRQAAALDIYHVSLAAQGDVQAFDALYRRWHPRWLRLAHRLTGNADEARDVMQDASLTIARDIHKLREPERFSAWAYTIIRRRAADHIERAIRDRQVIADMPEPEAKTGPESAFSLRQALLHLPETEQLMLSLFYVEGLRGTEIAAALGIPLGTVKSRLSTARRKLKAQYETQEGEIR</sequence>
<evidence type="ECO:0000256" key="3">
    <source>
        <dbReference type="ARBA" id="ARBA00023082"/>
    </source>
</evidence>
<comment type="caution">
    <text evidence="8">The sequence shown here is derived from an EMBL/GenBank/DDBJ whole genome shotgun (WGS) entry which is preliminary data.</text>
</comment>
<keyword evidence="9" id="KW-1185">Reference proteome</keyword>
<dbReference type="InterPro" id="IPR013249">
    <property type="entry name" value="RNA_pol_sigma70_r4_t2"/>
</dbReference>
<dbReference type="SUPFAM" id="SSF88659">
    <property type="entry name" value="Sigma3 and sigma4 domains of RNA polymerase sigma factors"/>
    <property type="match status" value="1"/>
</dbReference>
<reference evidence="8 9" key="1">
    <citation type="journal article" date="2014" name="Int. J. Syst. Evol. Microbiol.">
        <title>Complete genome sequence of Corynebacterium casei LMG S-19264T (=DSM 44701T), isolated from a smear-ripened cheese.</title>
        <authorList>
            <consortium name="US DOE Joint Genome Institute (JGI-PGF)"/>
            <person name="Walter F."/>
            <person name="Albersmeier A."/>
            <person name="Kalinowski J."/>
            <person name="Ruckert C."/>
        </authorList>
    </citation>
    <scope>NUCLEOTIDE SEQUENCE [LARGE SCALE GENOMIC DNA]</scope>
    <source>
        <strain evidence="8 9">KCTC 23968</strain>
    </source>
</reference>
<dbReference type="Proteomes" id="UP000600865">
    <property type="component" value="Unassembled WGS sequence"/>
</dbReference>
<evidence type="ECO:0000313" key="8">
    <source>
        <dbReference type="EMBL" id="GGX69525.1"/>
    </source>
</evidence>
<dbReference type="Pfam" id="PF08281">
    <property type="entry name" value="Sigma70_r4_2"/>
    <property type="match status" value="1"/>
</dbReference>
<accession>A0A918KN54</accession>
<dbReference type="EMBL" id="BMYV01000002">
    <property type="protein sequence ID" value="GGX69525.1"/>
    <property type="molecule type" value="Genomic_DNA"/>
</dbReference>
<dbReference type="NCBIfam" id="TIGR02937">
    <property type="entry name" value="sigma70-ECF"/>
    <property type="match status" value="1"/>
</dbReference>
<dbReference type="Gene3D" id="1.10.10.10">
    <property type="entry name" value="Winged helix-like DNA-binding domain superfamily/Winged helix DNA-binding domain"/>
    <property type="match status" value="1"/>
</dbReference>
<keyword evidence="4" id="KW-0238">DNA-binding</keyword>
<dbReference type="SUPFAM" id="SSF88946">
    <property type="entry name" value="Sigma2 domain of RNA polymerase sigma factors"/>
    <property type="match status" value="1"/>
</dbReference>
<gene>
    <name evidence="8" type="ORF">GCM10011309_19430</name>
</gene>
<evidence type="ECO:0000259" key="6">
    <source>
        <dbReference type="Pfam" id="PF04542"/>
    </source>
</evidence>
<dbReference type="InterPro" id="IPR014284">
    <property type="entry name" value="RNA_pol_sigma-70_dom"/>
</dbReference>
<keyword evidence="3" id="KW-0731">Sigma factor</keyword>
<protein>
    <submittedName>
        <fullName evidence="8">RNA polymerase subunit sigma-24</fullName>
    </submittedName>
</protein>
<comment type="similarity">
    <text evidence="1">Belongs to the sigma-70 factor family. ECF subfamily.</text>
</comment>
<organism evidence="8 9">
    <name type="scientific">Litorimonas cladophorae</name>
    <dbReference type="NCBI Taxonomy" id="1220491"/>
    <lineage>
        <taxon>Bacteria</taxon>
        <taxon>Pseudomonadati</taxon>
        <taxon>Pseudomonadota</taxon>
        <taxon>Alphaproteobacteria</taxon>
        <taxon>Maricaulales</taxon>
        <taxon>Robiginitomaculaceae</taxon>
    </lineage>
</organism>
<dbReference type="PANTHER" id="PTHR43133">
    <property type="entry name" value="RNA POLYMERASE ECF-TYPE SIGMA FACTO"/>
    <property type="match status" value="1"/>
</dbReference>
<dbReference type="GO" id="GO:0003677">
    <property type="term" value="F:DNA binding"/>
    <property type="evidence" value="ECO:0007669"/>
    <property type="project" value="UniProtKB-KW"/>
</dbReference>
<evidence type="ECO:0000313" key="9">
    <source>
        <dbReference type="Proteomes" id="UP000600865"/>
    </source>
</evidence>
<evidence type="ECO:0000256" key="4">
    <source>
        <dbReference type="ARBA" id="ARBA00023125"/>
    </source>
</evidence>
<dbReference type="GO" id="GO:0016987">
    <property type="term" value="F:sigma factor activity"/>
    <property type="evidence" value="ECO:0007669"/>
    <property type="project" value="UniProtKB-KW"/>
</dbReference>
<dbReference type="GO" id="GO:0006352">
    <property type="term" value="P:DNA-templated transcription initiation"/>
    <property type="evidence" value="ECO:0007669"/>
    <property type="project" value="InterPro"/>
</dbReference>
<dbReference type="InterPro" id="IPR039425">
    <property type="entry name" value="RNA_pol_sigma-70-like"/>
</dbReference>
<keyword evidence="5" id="KW-0804">Transcription</keyword>
<dbReference type="PANTHER" id="PTHR43133:SF8">
    <property type="entry name" value="RNA POLYMERASE SIGMA FACTOR HI_1459-RELATED"/>
    <property type="match status" value="1"/>
</dbReference>
<dbReference type="CDD" id="cd06171">
    <property type="entry name" value="Sigma70_r4"/>
    <property type="match status" value="1"/>
</dbReference>
<evidence type="ECO:0000259" key="7">
    <source>
        <dbReference type="Pfam" id="PF08281"/>
    </source>
</evidence>
<dbReference type="AlphaFoldDB" id="A0A918KN54"/>
<feature type="domain" description="RNA polymerase sigma factor 70 region 4 type 2" evidence="7">
    <location>
        <begin position="127"/>
        <end position="178"/>
    </location>
</feature>
<dbReference type="Pfam" id="PF04542">
    <property type="entry name" value="Sigma70_r2"/>
    <property type="match status" value="1"/>
</dbReference>
<dbReference type="InterPro" id="IPR007627">
    <property type="entry name" value="RNA_pol_sigma70_r2"/>
</dbReference>
<proteinExistence type="inferred from homology"/>
<dbReference type="InterPro" id="IPR013324">
    <property type="entry name" value="RNA_pol_sigma_r3/r4-like"/>
</dbReference>
<dbReference type="InterPro" id="IPR036388">
    <property type="entry name" value="WH-like_DNA-bd_sf"/>
</dbReference>
<name>A0A918KN54_9PROT</name>
<dbReference type="InterPro" id="IPR013325">
    <property type="entry name" value="RNA_pol_sigma_r2"/>
</dbReference>
<evidence type="ECO:0000256" key="5">
    <source>
        <dbReference type="ARBA" id="ARBA00023163"/>
    </source>
</evidence>
<evidence type="ECO:0000256" key="1">
    <source>
        <dbReference type="ARBA" id="ARBA00010641"/>
    </source>
</evidence>
<dbReference type="Gene3D" id="1.10.1740.10">
    <property type="match status" value="1"/>
</dbReference>
<evidence type="ECO:0000256" key="2">
    <source>
        <dbReference type="ARBA" id="ARBA00023015"/>
    </source>
</evidence>
<dbReference type="RefSeq" id="WP_189584963.1">
    <property type="nucleotide sequence ID" value="NZ_BMYV01000002.1"/>
</dbReference>